<dbReference type="SMART" id="SM01235">
    <property type="entry name" value="Haem_bd"/>
    <property type="match status" value="1"/>
</dbReference>
<keyword evidence="9" id="KW-1185">Reference proteome</keyword>
<evidence type="ECO:0000259" key="7">
    <source>
        <dbReference type="PROSITE" id="PS51007"/>
    </source>
</evidence>
<protein>
    <submittedName>
        <fullName evidence="8">Cytochrome c peroxidase</fullName>
    </submittedName>
</protein>
<keyword evidence="4" id="KW-0560">Oxidoreductase</keyword>
<dbReference type="Pfam" id="PF14376">
    <property type="entry name" value="Haem_bd"/>
    <property type="match status" value="1"/>
</dbReference>
<dbReference type="PANTHER" id="PTHR30600">
    <property type="entry name" value="CYTOCHROME C PEROXIDASE-RELATED"/>
    <property type="match status" value="1"/>
</dbReference>
<accession>H8GG36</accession>
<evidence type="ECO:0000256" key="5">
    <source>
        <dbReference type="ARBA" id="ARBA00023004"/>
    </source>
</evidence>
<comment type="subcellular location">
    <subcellularLocation>
        <location evidence="1">Cell envelope</location>
    </subcellularLocation>
</comment>
<dbReference type="InterPro" id="IPR051395">
    <property type="entry name" value="Cytochrome_c_Peroxidase/MauG"/>
</dbReference>
<reference evidence="8 9" key="1">
    <citation type="journal article" date="2013" name="Genome Announc.">
        <title>Genome Sequence of the Obligate Gammaproteobacterial Methanotroph Methylomicrobium album Strain BG8.</title>
        <authorList>
            <person name="Kits K.D."/>
            <person name="Kalyuzhnaya M.G."/>
            <person name="Klotz M.G."/>
            <person name="Jetten M.S."/>
            <person name="Op den Camp H.J."/>
            <person name="Vuilleumier S."/>
            <person name="Bringel F."/>
            <person name="Dispirito A.A."/>
            <person name="Murrell J.C."/>
            <person name="Bruce D."/>
            <person name="Cheng J.F."/>
            <person name="Copeland A."/>
            <person name="Goodwin L."/>
            <person name="Hauser L."/>
            <person name="Lajus A."/>
            <person name="Land M.L."/>
            <person name="Lapidus A."/>
            <person name="Lucas S."/>
            <person name="Medigue C."/>
            <person name="Pitluck S."/>
            <person name="Woyke T."/>
            <person name="Zeytun A."/>
            <person name="Stein L.Y."/>
        </authorList>
    </citation>
    <scope>NUCLEOTIDE SEQUENCE [LARGE SCALE GENOMIC DNA]</scope>
    <source>
        <strain evidence="8 9">BG8</strain>
    </source>
</reference>
<dbReference type="InterPro" id="IPR036909">
    <property type="entry name" value="Cyt_c-like_dom_sf"/>
</dbReference>
<keyword evidence="3 6" id="KW-0479">Metal-binding</keyword>
<dbReference type="STRING" id="686340.Metal_2212"/>
<dbReference type="EMBL" id="CM001475">
    <property type="protein sequence ID" value="EIC29960.1"/>
    <property type="molecule type" value="Genomic_DNA"/>
</dbReference>
<keyword evidence="5 6" id="KW-0408">Iron</keyword>
<dbReference type="InterPro" id="IPR025992">
    <property type="entry name" value="Haem-bd"/>
</dbReference>
<dbReference type="SUPFAM" id="SSF46626">
    <property type="entry name" value="Cytochrome c"/>
    <property type="match status" value="2"/>
</dbReference>
<dbReference type="HOGENOM" id="CLU_034652_2_0_6"/>
<dbReference type="Pfam" id="PF03150">
    <property type="entry name" value="CCP_MauG"/>
    <property type="match status" value="1"/>
</dbReference>
<evidence type="ECO:0000256" key="2">
    <source>
        <dbReference type="ARBA" id="ARBA00022617"/>
    </source>
</evidence>
<dbReference type="GO" id="GO:0020037">
    <property type="term" value="F:heme binding"/>
    <property type="evidence" value="ECO:0007669"/>
    <property type="project" value="InterPro"/>
</dbReference>
<evidence type="ECO:0000256" key="4">
    <source>
        <dbReference type="ARBA" id="ARBA00023002"/>
    </source>
</evidence>
<dbReference type="PROSITE" id="PS51007">
    <property type="entry name" value="CYTC"/>
    <property type="match status" value="3"/>
</dbReference>
<keyword evidence="2 6" id="KW-0349">Heme</keyword>
<dbReference type="RefSeq" id="WP_005372241.1">
    <property type="nucleotide sequence ID" value="NZ_CM001475.1"/>
</dbReference>
<evidence type="ECO:0000256" key="6">
    <source>
        <dbReference type="PROSITE-ProRule" id="PRU00433"/>
    </source>
</evidence>
<feature type="domain" description="Cytochrome c" evidence="7">
    <location>
        <begin position="34"/>
        <end position="149"/>
    </location>
</feature>
<dbReference type="GO" id="GO:0046872">
    <property type="term" value="F:metal ion binding"/>
    <property type="evidence" value="ECO:0007669"/>
    <property type="project" value="UniProtKB-KW"/>
</dbReference>
<feature type="domain" description="Cytochrome c" evidence="7">
    <location>
        <begin position="179"/>
        <end position="287"/>
    </location>
</feature>
<evidence type="ECO:0000256" key="3">
    <source>
        <dbReference type="ARBA" id="ARBA00022723"/>
    </source>
</evidence>
<feature type="domain" description="Cytochrome c" evidence="7">
    <location>
        <begin position="331"/>
        <end position="450"/>
    </location>
</feature>
<dbReference type="Proteomes" id="UP000005090">
    <property type="component" value="Chromosome"/>
</dbReference>
<dbReference type="InterPro" id="IPR004852">
    <property type="entry name" value="Di-haem_cyt_c_peroxidsae"/>
</dbReference>
<gene>
    <name evidence="8" type="ORF">Metal_2212</name>
</gene>
<dbReference type="InterPro" id="IPR009056">
    <property type="entry name" value="Cyt_c-like_dom"/>
</dbReference>
<dbReference type="AlphaFoldDB" id="H8GG36"/>
<evidence type="ECO:0000256" key="1">
    <source>
        <dbReference type="ARBA" id="ARBA00004196"/>
    </source>
</evidence>
<dbReference type="GO" id="GO:0004130">
    <property type="term" value="F:cytochrome-c peroxidase activity"/>
    <property type="evidence" value="ECO:0007669"/>
    <property type="project" value="TreeGrafter"/>
</dbReference>
<dbReference type="PANTHER" id="PTHR30600:SF7">
    <property type="entry name" value="CYTOCHROME C PEROXIDASE-RELATED"/>
    <property type="match status" value="1"/>
</dbReference>
<dbReference type="Gene3D" id="1.10.760.10">
    <property type="entry name" value="Cytochrome c-like domain"/>
    <property type="match status" value="2"/>
</dbReference>
<dbReference type="eggNOG" id="COG1858">
    <property type="taxonomic scope" value="Bacteria"/>
</dbReference>
<name>H8GG36_METAL</name>
<keyword evidence="8" id="KW-0575">Peroxidase</keyword>
<dbReference type="GO" id="GO:0009055">
    <property type="term" value="F:electron transfer activity"/>
    <property type="evidence" value="ECO:0007669"/>
    <property type="project" value="InterPro"/>
</dbReference>
<dbReference type="GO" id="GO:0030313">
    <property type="term" value="C:cell envelope"/>
    <property type="evidence" value="ECO:0007669"/>
    <property type="project" value="UniProtKB-SubCell"/>
</dbReference>
<proteinExistence type="predicted"/>
<evidence type="ECO:0000313" key="9">
    <source>
        <dbReference type="Proteomes" id="UP000005090"/>
    </source>
</evidence>
<organism evidence="8 9">
    <name type="scientific">Methylomicrobium album BG8</name>
    <dbReference type="NCBI Taxonomy" id="686340"/>
    <lineage>
        <taxon>Bacteria</taxon>
        <taxon>Pseudomonadati</taxon>
        <taxon>Pseudomonadota</taxon>
        <taxon>Gammaproteobacteria</taxon>
        <taxon>Methylococcales</taxon>
        <taxon>Methylococcaceae</taxon>
        <taxon>Methylomicrobium</taxon>
    </lineage>
</organism>
<sequence length="469" mass="51792">MKYTQWAILSLLAVLLFFPTSNLIGLTSKNEPIPAVPGSPESFAKVSQILQDKCVDCHSPGMARMPIYSELPIAKQLMAQDIEEAGARLVLSKQLYSGEEAFSPLMLARLESVVRNGSMPPAQYFLMHWTGRLTAGEKDSILAWIAEERAKHPSSLDAAEAFKGEPVQPLPLTVDLDPEKVALGDKLFHDRMLSGDDTLNCAFCHDLTRGGTDQARVATGIRGQQGPINSPTVYNAMYNIAQFWDGRAKDLQEQAAGPVANHVEMGAEWNKVVEKLNNVKHYTDAFAKLYPEQGLTQSTVTHAIAVFEESLVTPNARFDRYLRGEQDVLTANEKAGYDLFKTNCASCHFGPALGGLSFEKMGVKQDYFKLRGGELTEVDNGRFNVTKDEKDRHFFKVPVLRNIELTHPYFHDGSVSDLAEAVRIMGWVQSGKTLNGEETGKIVAFLKTLTGEYKGKPVSQLTAEDLAHP</sequence>
<evidence type="ECO:0000313" key="8">
    <source>
        <dbReference type="EMBL" id="EIC29960.1"/>
    </source>
</evidence>